<protein>
    <submittedName>
        <fullName evidence="5">Glycosyl transferase family 2</fullName>
    </submittedName>
</protein>
<feature type="transmembrane region" description="Helical" evidence="4">
    <location>
        <begin position="6"/>
        <end position="26"/>
    </location>
</feature>
<dbReference type="GO" id="GO:0016757">
    <property type="term" value="F:glycosyltransferase activity"/>
    <property type="evidence" value="ECO:0007669"/>
    <property type="project" value="UniProtKB-KW"/>
</dbReference>
<dbReference type="HOGENOM" id="CLU_055604_1_1_10"/>
<name>G0J7L8_CYCMS</name>
<keyword evidence="3 5" id="KW-0808">Transferase</keyword>
<dbReference type="eggNOG" id="COG1215">
    <property type="taxonomic scope" value="Bacteria"/>
</dbReference>
<proteinExistence type="inferred from homology"/>
<organism evidence="5 6">
    <name type="scientific">Cyclobacterium marinum (strain ATCC 25205 / DSM 745 / LMG 13164 / NCIMB 1802)</name>
    <name type="common">Flectobacillus marinus</name>
    <dbReference type="NCBI Taxonomy" id="880070"/>
    <lineage>
        <taxon>Bacteria</taxon>
        <taxon>Pseudomonadati</taxon>
        <taxon>Bacteroidota</taxon>
        <taxon>Cytophagia</taxon>
        <taxon>Cytophagales</taxon>
        <taxon>Cyclobacteriaceae</taxon>
        <taxon>Cyclobacterium</taxon>
    </lineage>
</organism>
<dbReference type="KEGG" id="cmr:Cycma_3243"/>
<dbReference type="AlphaFoldDB" id="G0J7L8"/>
<gene>
    <name evidence="5" type="ordered locus">Cycma_3243</name>
</gene>
<dbReference type="InterPro" id="IPR029044">
    <property type="entry name" value="Nucleotide-diphossugar_trans"/>
</dbReference>
<sequence length="366" mass="41833">MIGLVALVLVILVSLLYATLCVLIRFNFKQYAFESSTLPAIAILLPCRNEAENLPECLQALEAIDYPADKVRFLVADDHSEDKTLNILQAWVNKAANRTLVPLIKRPEKGENGKAKALEEMAKQVTSGLMIFTDADCVVPSSWCMALAKVYREEYGLVTGITTVGGSSLFARMQALDWWLTLGKVKVVSDIGYSLTAMGNNMVMGRAAYQHSGGFGRVIKDVTEDLAMSIALYNQGYRPIHLVNKESLVRTKPEKTVRNLLQQRKRWMRGAFLLPLVWQLLLGLQVAFYAGLLVSLYFIPWWTVIFWLIKIIFQSIFIHTFAGKTMTRVSFFDLIYFEIYNWWVSWATVIFYFYPIELTWKNREYT</sequence>
<evidence type="ECO:0000256" key="3">
    <source>
        <dbReference type="ARBA" id="ARBA00022679"/>
    </source>
</evidence>
<dbReference type="RefSeq" id="WP_014021261.1">
    <property type="nucleotide sequence ID" value="NC_015914.1"/>
</dbReference>
<evidence type="ECO:0000256" key="1">
    <source>
        <dbReference type="ARBA" id="ARBA00006739"/>
    </source>
</evidence>
<dbReference type="EMBL" id="CP002955">
    <property type="protein sequence ID" value="AEL26971.1"/>
    <property type="molecule type" value="Genomic_DNA"/>
</dbReference>
<keyword evidence="6" id="KW-1185">Reference proteome</keyword>
<dbReference type="OrthoDB" id="9800276at2"/>
<reference evidence="6" key="1">
    <citation type="submission" date="2011-07" db="EMBL/GenBank/DDBJ databases">
        <title>The complete genome of Cyclobacterium marinum DSM 745.</title>
        <authorList>
            <person name="Lucas S."/>
            <person name="Han J."/>
            <person name="Lapidus A."/>
            <person name="Bruce D."/>
            <person name="Goodwin L."/>
            <person name="Pitluck S."/>
            <person name="Peters L."/>
            <person name="Kyrpides N."/>
            <person name="Mavromatis K."/>
            <person name="Ivanova N."/>
            <person name="Ovchinnikova G."/>
            <person name="Chertkov O."/>
            <person name="Detter J.C."/>
            <person name="Tapia R."/>
            <person name="Han C."/>
            <person name="Land M."/>
            <person name="Hauser L."/>
            <person name="Markowitz V."/>
            <person name="Cheng J.-F."/>
            <person name="Hugenholtz P."/>
            <person name="Woyke T."/>
            <person name="Wu D."/>
            <person name="Tindall B."/>
            <person name="Schuetze A."/>
            <person name="Brambilla E."/>
            <person name="Klenk H.-P."/>
            <person name="Eisen J.A."/>
        </authorList>
    </citation>
    <scope>NUCLEOTIDE SEQUENCE [LARGE SCALE GENOMIC DNA]</scope>
    <source>
        <strain evidence="6">ATCC 25205 / DSM 745 / LMG 13164 / NCIMB 1802</strain>
    </source>
</reference>
<accession>G0J7L8</accession>
<evidence type="ECO:0000256" key="2">
    <source>
        <dbReference type="ARBA" id="ARBA00022676"/>
    </source>
</evidence>
<feature type="transmembrane region" description="Helical" evidence="4">
    <location>
        <begin position="272"/>
        <end position="298"/>
    </location>
</feature>
<dbReference type="PANTHER" id="PTHR43630:SF1">
    <property type="entry name" value="POLY-BETA-1,6-N-ACETYL-D-GLUCOSAMINE SYNTHASE"/>
    <property type="match status" value="1"/>
</dbReference>
<keyword evidence="4" id="KW-0812">Transmembrane</keyword>
<dbReference type="STRING" id="880070.Cycma_3243"/>
<comment type="similarity">
    <text evidence="1">Belongs to the glycosyltransferase 2 family.</text>
</comment>
<dbReference type="SUPFAM" id="SSF53448">
    <property type="entry name" value="Nucleotide-diphospho-sugar transferases"/>
    <property type="match status" value="1"/>
</dbReference>
<dbReference type="Proteomes" id="UP000001635">
    <property type="component" value="Chromosome"/>
</dbReference>
<dbReference type="PANTHER" id="PTHR43630">
    <property type="entry name" value="POLY-BETA-1,6-N-ACETYL-D-GLUCOSAMINE SYNTHASE"/>
    <property type="match status" value="1"/>
</dbReference>
<evidence type="ECO:0000313" key="6">
    <source>
        <dbReference type="Proteomes" id="UP000001635"/>
    </source>
</evidence>
<evidence type="ECO:0000256" key="4">
    <source>
        <dbReference type="SAM" id="Phobius"/>
    </source>
</evidence>
<feature type="transmembrane region" description="Helical" evidence="4">
    <location>
        <begin position="334"/>
        <end position="354"/>
    </location>
</feature>
<keyword evidence="4" id="KW-0472">Membrane</keyword>
<evidence type="ECO:0000313" key="5">
    <source>
        <dbReference type="EMBL" id="AEL26971.1"/>
    </source>
</evidence>
<feature type="transmembrane region" description="Helical" evidence="4">
    <location>
        <begin position="304"/>
        <end position="322"/>
    </location>
</feature>
<dbReference type="Gene3D" id="3.90.550.10">
    <property type="entry name" value="Spore Coat Polysaccharide Biosynthesis Protein SpsA, Chain A"/>
    <property type="match status" value="1"/>
</dbReference>
<dbReference type="Pfam" id="PF13641">
    <property type="entry name" value="Glyco_tranf_2_3"/>
    <property type="match status" value="1"/>
</dbReference>
<keyword evidence="4" id="KW-1133">Transmembrane helix</keyword>
<keyword evidence="2" id="KW-0328">Glycosyltransferase</keyword>